<dbReference type="EMBL" id="CP001619">
    <property type="protein sequence ID" value="ACT92212.1"/>
    <property type="molecule type" value="Genomic_DNA"/>
</dbReference>
<dbReference type="InterPro" id="IPR010879">
    <property type="entry name" value="DUF1508"/>
</dbReference>
<evidence type="ECO:0000313" key="2">
    <source>
        <dbReference type="EMBL" id="ACT92212.1"/>
    </source>
</evidence>
<dbReference type="eggNOG" id="COG2114">
    <property type="taxonomic scope" value="Bacteria"/>
</dbReference>
<protein>
    <recommendedName>
        <fullName evidence="1">Guanylate cyclase domain-containing protein</fullName>
    </recommendedName>
</protein>
<evidence type="ECO:0000259" key="1">
    <source>
        <dbReference type="PROSITE" id="PS50125"/>
    </source>
</evidence>
<keyword evidence="3" id="KW-1185">Reference proteome</keyword>
<dbReference type="Gene3D" id="3.30.70.1230">
    <property type="entry name" value="Nucleotide cyclase"/>
    <property type="match status" value="1"/>
</dbReference>
<dbReference type="STRING" id="471854.Dfer_0962"/>
<dbReference type="GO" id="GO:0009190">
    <property type="term" value="P:cyclic nucleotide biosynthetic process"/>
    <property type="evidence" value="ECO:0007669"/>
    <property type="project" value="InterPro"/>
</dbReference>
<name>C6W3A8_DYAFD</name>
<sequence>MGTFVISKRANGEFQFNLKAGNGQVILASEGYTTMAACENGIESVRVNSLEDSQFDRLTSKNNKYYFLLRARNGQAIGSSEMYESAASRDNGIESVKKNAFGATLQIVPNTIATESQADSGKPNSEESRHVQVGIGLQNELAYESFQRFLNEYKISERLLEIALKEKEFRASAAQPETSENLPDLSADLQEIKNLVGLVSVEQRLPSKALSELKTNKLFQEAFANNSEMKAVVVSIDIRKSTELMLKSRSPRQYAEFITKLSSELSNVITSNFGIYDKFTGDGILAFFPDFYSGKDSILHALRACDECHAVFREHYEKYKSIFTVFLKSIGLGIGIDYGEVTLVNRGAELTVVGIPVVYACRMSSAPPNATWLNLPAFDFLIENCGNMVHYEEVEVNLKHEGPALAYAIQFSKNMDKVLTLPEWALSKE</sequence>
<dbReference type="SUPFAM" id="SSF160113">
    <property type="entry name" value="YegP-like"/>
    <property type="match status" value="2"/>
</dbReference>
<dbReference type="InterPro" id="IPR029787">
    <property type="entry name" value="Nucleotide_cyclase"/>
</dbReference>
<proteinExistence type="predicted"/>
<dbReference type="KEGG" id="dfe:Dfer_0962"/>
<organism evidence="2 3">
    <name type="scientific">Dyadobacter fermentans (strain ATCC 700827 / DSM 18053 / CIP 107007 / KCTC 52180 / NS114)</name>
    <dbReference type="NCBI Taxonomy" id="471854"/>
    <lineage>
        <taxon>Bacteria</taxon>
        <taxon>Pseudomonadati</taxon>
        <taxon>Bacteroidota</taxon>
        <taxon>Cytophagia</taxon>
        <taxon>Cytophagales</taxon>
        <taxon>Spirosomataceae</taxon>
        <taxon>Dyadobacter</taxon>
    </lineage>
</organism>
<dbReference type="CDD" id="cd07302">
    <property type="entry name" value="CHD"/>
    <property type="match status" value="1"/>
</dbReference>
<dbReference type="AlphaFoldDB" id="C6W3A8"/>
<feature type="domain" description="Guanylate cyclase" evidence="1">
    <location>
        <begin position="232"/>
        <end position="364"/>
    </location>
</feature>
<dbReference type="Pfam" id="PF07411">
    <property type="entry name" value="DUF1508"/>
    <property type="match status" value="2"/>
</dbReference>
<dbReference type="GO" id="GO:0004016">
    <property type="term" value="F:adenylate cyclase activity"/>
    <property type="evidence" value="ECO:0007669"/>
    <property type="project" value="UniProtKB-ARBA"/>
</dbReference>
<reference evidence="2 3" key="1">
    <citation type="journal article" date="2009" name="Stand. Genomic Sci.">
        <title>Complete genome sequence of Dyadobacter fermentans type strain (NS114).</title>
        <authorList>
            <person name="Lang E."/>
            <person name="Lapidus A."/>
            <person name="Chertkov O."/>
            <person name="Brettin T."/>
            <person name="Detter J.C."/>
            <person name="Han C."/>
            <person name="Copeland A."/>
            <person name="Glavina Del Rio T."/>
            <person name="Nolan M."/>
            <person name="Chen F."/>
            <person name="Lucas S."/>
            <person name="Tice H."/>
            <person name="Cheng J.F."/>
            <person name="Land M."/>
            <person name="Hauser L."/>
            <person name="Chang Y.J."/>
            <person name="Jeffries C.D."/>
            <person name="Kopitz M."/>
            <person name="Bruce D."/>
            <person name="Goodwin L."/>
            <person name="Pitluck S."/>
            <person name="Ovchinnikova G."/>
            <person name="Pati A."/>
            <person name="Ivanova N."/>
            <person name="Mavrommatis K."/>
            <person name="Chen A."/>
            <person name="Palaniappan K."/>
            <person name="Chain P."/>
            <person name="Bristow J."/>
            <person name="Eisen J.A."/>
            <person name="Markowitz V."/>
            <person name="Hugenholtz P."/>
            <person name="Goker M."/>
            <person name="Rohde M."/>
            <person name="Kyrpides N.C."/>
            <person name="Klenk H.P."/>
        </authorList>
    </citation>
    <scope>NUCLEOTIDE SEQUENCE [LARGE SCALE GENOMIC DNA]</scope>
    <source>
        <strain evidence="3">ATCC 700827 / DSM 18053 / CIP 107007 / KCTC 52180 / NS114</strain>
    </source>
</reference>
<dbReference type="Proteomes" id="UP000002011">
    <property type="component" value="Chromosome"/>
</dbReference>
<accession>C6W3A8</accession>
<dbReference type="Gene3D" id="2.30.29.80">
    <property type="match status" value="1"/>
</dbReference>
<dbReference type="GO" id="GO:0035556">
    <property type="term" value="P:intracellular signal transduction"/>
    <property type="evidence" value="ECO:0007669"/>
    <property type="project" value="InterPro"/>
</dbReference>
<dbReference type="PANTHER" id="PTHR40606">
    <property type="match status" value="1"/>
</dbReference>
<dbReference type="eggNOG" id="COG3422">
    <property type="taxonomic scope" value="Bacteria"/>
</dbReference>
<dbReference type="PANTHER" id="PTHR40606:SF1">
    <property type="entry name" value="UPF0339 PROTEIN YEGP"/>
    <property type="match status" value="1"/>
</dbReference>
<dbReference type="SUPFAM" id="SSF55073">
    <property type="entry name" value="Nucleotide cyclase"/>
    <property type="match status" value="1"/>
</dbReference>
<dbReference type="InterPro" id="IPR051141">
    <property type="entry name" value="UPF0339_domain"/>
</dbReference>
<dbReference type="PROSITE" id="PS50125">
    <property type="entry name" value="GUANYLATE_CYCLASE_2"/>
    <property type="match status" value="1"/>
</dbReference>
<dbReference type="InterPro" id="IPR001054">
    <property type="entry name" value="A/G_cyclase"/>
</dbReference>
<dbReference type="InterPro" id="IPR036913">
    <property type="entry name" value="YegP-like_sf"/>
</dbReference>
<dbReference type="HOGENOM" id="CLU_638945_0_0_10"/>
<evidence type="ECO:0000313" key="3">
    <source>
        <dbReference type="Proteomes" id="UP000002011"/>
    </source>
</evidence>
<gene>
    <name evidence="2" type="ordered locus">Dfer_0962</name>
</gene>